<keyword evidence="3" id="KW-1185">Reference proteome</keyword>
<comment type="caution">
    <text evidence="2">The sequence shown here is derived from an EMBL/GenBank/DDBJ whole genome shotgun (WGS) entry which is preliminary data.</text>
</comment>
<organism evidence="2 3">
    <name type="scientific">Algoriphagus antarcticus</name>
    <dbReference type="NCBI Taxonomy" id="238540"/>
    <lineage>
        <taxon>Bacteria</taxon>
        <taxon>Pseudomonadati</taxon>
        <taxon>Bacteroidota</taxon>
        <taxon>Cytophagia</taxon>
        <taxon>Cytophagales</taxon>
        <taxon>Cyclobacteriaceae</taxon>
        <taxon>Algoriphagus</taxon>
    </lineage>
</organism>
<evidence type="ECO:0000313" key="2">
    <source>
        <dbReference type="EMBL" id="REG90938.1"/>
    </source>
</evidence>
<dbReference type="Proteomes" id="UP000256405">
    <property type="component" value="Unassembled WGS sequence"/>
</dbReference>
<protein>
    <recommendedName>
        <fullName evidence="1">Polymerase beta nucleotidyltransferase domain-containing protein</fullName>
    </recommendedName>
</protein>
<sequence length="102" mass="11812">MIQLIKKNLNQIAILCIEHKVESFALFSSAANGEFDNSSDPDFLVSFSNSMELLDYADNYFKLLENLEKLFERPVDFVSEKSLKNPVHIQEINKSKIFLYEC</sequence>
<dbReference type="Gene3D" id="3.30.460.10">
    <property type="entry name" value="Beta Polymerase, domain 2"/>
    <property type="match status" value="1"/>
</dbReference>
<dbReference type="EMBL" id="QUNF01000005">
    <property type="protein sequence ID" value="REG90938.1"/>
    <property type="molecule type" value="Genomic_DNA"/>
</dbReference>
<name>A0A3E0DY37_9BACT</name>
<proteinExistence type="predicted"/>
<dbReference type="OrthoDB" id="9793933at2"/>
<dbReference type="InterPro" id="IPR041633">
    <property type="entry name" value="Polbeta"/>
</dbReference>
<dbReference type="Pfam" id="PF18765">
    <property type="entry name" value="Polbeta"/>
    <property type="match status" value="1"/>
</dbReference>
<dbReference type="SUPFAM" id="SSF81301">
    <property type="entry name" value="Nucleotidyltransferase"/>
    <property type="match status" value="1"/>
</dbReference>
<feature type="domain" description="Polymerase beta nucleotidyltransferase" evidence="1">
    <location>
        <begin position="12"/>
        <end position="101"/>
    </location>
</feature>
<dbReference type="InterPro" id="IPR043519">
    <property type="entry name" value="NT_sf"/>
</dbReference>
<evidence type="ECO:0000259" key="1">
    <source>
        <dbReference type="Pfam" id="PF18765"/>
    </source>
</evidence>
<reference evidence="2 3" key="1">
    <citation type="submission" date="2018-08" db="EMBL/GenBank/DDBJ databases">
        <title>Genomic Encyclopedia of Archaeal and Bacterial Type Strains, Phase II (KMG-II): from individual species to whole genera.</title>
        <authorList>
            <person name="Goeker M."/>
        </authorList>
    </citation>
    <scope>NUCLEOTIDE SEQUENCE [LARGE SCALE GENOMIC DNA]</scope>
    <source>
        <strain evidence="2 3">DSM 15986</strain>
    </source>
</reference>
<evidence type="ECO:0000313" key="3">
    <source>
        <dbReference type="Proteomes" id="UP000256405"/>
    </source>
</evidence>
<gene>
    <name evidence="2" type="ORF">C8N25_10546</name>
</gene>
<dbReference type="AlphaFoldDB" id="A0A3E0DY37"/>
<dbReference type="CDD" id="cd05403">
    <property type="entry name" value="NT_KNTase_like"/>
    <property type="match status" value="1"/>
</dbReference>
<accession>A0A3E0DY37</accession>
<dbReference type="RefSeq" id="WP_086539657.1">
    <property type="nucleotide sequence ID" value="NZ_MSSW01000002.1"/>
</dbReference>